<keyword evidence="2" id="KW-1185">Reference proteome</keyword>
<name>A0ABU5RXH5_9CYAN</name>
<sequence length="91" mass="10366">AMAAMTNTGDSLIGSLCRDMAAVRQHWLQLKGQRAVCRDDRLRLRLGRETCRLEQRRLELQRQARALTRLPLRDPLGVAFLLEITSRPLAA</sequence>
<reference evidence="1 2" key="1">
    <citation type="submission" date="2023-12" db="EMBL/GenBank/DDBJ databases">
        <title>Baltic Sea Cyanobacteria.</title>
        <authorList>
            <person name="Delbaje E."/>
            <person name="Fewer D.P."/>
            <person name="Shishido T.K."/>
        </authorList>
    </citation>
    <scope>NUCLEOTIDE SEQUENCE [LARGE SCALE GENOMIC DNA]</scope>
    <source>
        <strain evidence="1 2">UHCC 0139</strain>
    </source>
</reference>
<evidence type="ECO:0000313" key="2">
    <source>
        <dbReference type="Proteomes" id="UP001304461"/>
    </source>
</evidence>
<feature type="non-terminal residue" evidence="1">
    <location>
        <position position="1"/>
    </location>
</feature>
<dbReference type="EMBL" id="JAYGHX010000012">
    <property type="protein sequence ID" value="MEA5392489.1"/>
    <property type="molecule type" value="Genomic_DNA"/>
</dbReference>
<proteinExistence type="predicted"/>
<evidence type="ECO:0000313" key="1">
    <source>
        <dbReference type="EMBL" id="MEA5392489.1"/>
    </source>
</evidence>
<gene>
    <name evidence="1" type="ORF">VB738_14595</name>
</gene>
<comment type="caution">
    <text evidence="1">The sequence shown here is derived from an EMBL/GenBank/DDBJ whole genome shotgun (WGS) entry which is preliminary data.</text>
</comment>
<protein>
    <submittedName>
        <fullName evidence="1">Uncharacterized protein</fullName>
    </submittedName>
</protein>
<accession>A0ABU5RXH5</accession>
<organism evidence="1 2">
    <name type="scientific">Cyanobium gracile UHCC 0139</name>
    <dbReference type="NCBI Taxonomy" id="3110308"/>
    <lineage>
        <taxon>Bacteria</taxon>
        <taxon>Bacillati</taxon>
        <taxon>Cyanobacteriota</taxon>
        <taxon>Cyanophyceae</taxon>
        <taxon>Synechococcales</taxon>
        <taxon>Prochlorococcaceae</taxon>
        <taxon>Cyanobium</taxon>
    </lineage>
</organism>
<dbReference type="Proteomes" id="UP001304461">
    <property type="component" value="Unassembled WGS sequence"/>
</dbReference>
<dbReference type="RefSeq" id="WP_323306437.1">
    <property type="nucleotide sequence ID" value="NZ_JAYGHX010000012.1"/>
</dbReference>